<dbReference type="EMBL" id="OU963864">
    <property type="protein sequence ID" value="CAH0767972.1"/>
    <property type="molecule type" value="Genomic_DNA"/>
</dbReference>
<dbReference type="Proteomes" id="UP001152759">
    <property type="component" value="Chromosome 3"/>
</dbReference>
<sequence>MQPQTIFYQDPMVWADAGDFRDTNHHSMGMEHGQLGFPAVRSRNRDRKARGFPGSALYRVVVGLVASRAAATTSSISGNRGLSLSPPSN</sequence>
<evidence type="ECO:0000313" key="1">
    <source>
        <dbReference type="EMBL" id="CAH0767972.1"/>
    </source>
</evidence>
<organism evidence="1 2">
    <name type="scientific">Bemisia tabaci</name>
    <name type="common">Sweetpotato whitefly</name>
    <name type="synonym">Aleurodes tabaci</name>
    <dbReference type="NCBI Taxonomy" id="7038"/>
    <lineage>
        <taxon>Eukaryota</taxon>
        <taxon>Metazoa</taxon>
        <taxon>Ecdysozoa</taxon>
        <taxon>Arthropoda</taxon>
        <taxon>Hexapoda</taxon>
        <taxon>Insecta</taxon>
        <taxon>Pterygota</taxon>
        <taxon>Neoptera</taxon>
        <taxon>Paraneoptera</taxon>
        <taxon>Hemiptera</taxon>
        <taxon>Sternorrhyncha</taxon>
        <taxon>Aleyrodoidea</taxon>
        <taxon>Aleyrodidae</taxon>
        <taxon>Aleyrodinae</taxon>
        <taxon>Bemisia</taxon>
    </lineage>
</organism>
<reference evidence="1" key="1">
    <citation type="submission" date="2021-12" db="EMBL/GenBank/DDBJ databases">
        <authorList>
            <person name="King R."/>
        </authorList>
    </citation>
    <scope>NUCLEOTIDE SEQUENCE</scope>
</reference>
<proteinExistence type="predicted"/>
<evidence type="ECO:0000313" key="2">
    <source>
        <dbReference type="Proteomes" id="UP001152759"/>
    </source>
</evidence>
<gene>
    <name evidence="1" type="ORF">BEMITA_LOCUS5171</name>
</gene>
<dbReference type="AlphaFoldDB" id="A0A9P0CAX5"/>
<keyword evidence="2" id="KW-1185">Reference proteome</keyword>
<accession>A0A9P0CAX5</accession>
<protein>
    <submittedName>
        <fullName evidence="1">Uncharacterized protein</fullName>
    </submittedName>
</protein>
<name>A0A9P0CAX5_BEMTA</name>